<feature type="domain" description="4Fe-4S ferredoxin-type" evidence="10">
    <location>
        <begin position="365"/>
        <end position="393"/>
    </location>
</feature>
<dbReference type="AlphaFoldDB" id="A0A2N9YCL3"/>
<feature type="binding site" evidence="8">
    <location>
        <position position="422"/>
    </location>
    <ligand>
        <name>[4Fe-4S] cluster</name>
        <dbReference type="ChEBI" id="CHEBI:49883"/>
        <label>1</label>
    </ligand>
</feature>
<evidence type="ECO:0000256" key="7">
    <source>
        <dbReference type="ARBA" id="ARBA00023014"/>
    </source>
</evidence>
<evidence type="ECO:0000256" key="1">
    <source>
        <dbReference type="ARBA" id="ARBA00022448"/>
    </source>
</evidence>
<gene>
    <name evidence="8" type="primary">rnfC</name>
    <name evidence="11" type="synonym">rsxC</name>
    <name evidence="11" type="ORF">BLE401_05255</name>
</gene>
<keyword evidence="2 8" id="KW-0004">4Fe-4S</keyword>
<dbReference type="EC" id="7.-.-.-" evidence="8"/>
<feature type="binding site" evidence="8">
    <location>
        <position position="412"/>
    </location>
    <ligand>
        <name>[4Fe-4S] cluster</name>
        <dbReference type="ChEBI" id="CHEBI:49883"/>
        <label>2</label>
    </ligand>
</feature>
<comment type="subunit">
    <text evidence="8">The complex is composed of six subunits: RnfA, RnfB, RnfC, RnfD, RnfE and RnfG.</text>
</comment>
<dbReference type="InterPro" id="IPR026902">
    <property type="entry name" value="RnfC_N"/>
</dbReference>
<feature type="binding site" evidence="8">
    <location>
        <position position="383"/>
    </location>
    <ligand>
        <name>[4Fe-4S] cluster</name>
        <dbReference type="ChEBI" id="CHEBI:49883"/>
        <label>2</label>
    </ligand>
</feature>
<evidence type="ECO:0000256" key="3">
    <source>
        <dbReference type="ARBA" id="ARBA00022723"/>
    </source>
</evidence>
<evidence type="ECO:0000313" key="12">
    <source>
        <dbReference type="Proteomes" id="UP000234271"/>
    </source>
</evidence>
<name>A0A2N9YCL3_9GAMM</name>
<evidence type="ECO:0000256" key="9">
    <source>
        <dbReference type="SAM" id="MobiDB-lite"/>
    </source>
</evidence>
<keyword evidence="5 8" id="KW-0249">Electron transport</keyword>
<feature type="binding site" evidence="8">
    <location>
        <position position="415"/>
    </location>
    <ligand>
        <name>[4Fe-4S] cluster</name>
        <dbReference type="ChEBI" id="CHEBI:49883"/>
        <label>2</label>
    </ligand>
</feature>
<dbReference type="Pfam" id="PF13375">
    <property type="entry name" value="RnfC_N"/>
    <property type="match status" value="1"/>
</dbReference>
<dbReference type="PANTHER" id="PTHR43034:SF2">
    <property type="entry name" value="ION-TRANSLOCATING OXIDOREDUCTASE COMPLEX SUBUNIT C"/>
    <property type="match status" value="1"/>
</dbReference>
<reference evidence="12" key="1">
    <citation type="submission" date="2016-12" db="EMBL/GenBank/DDBJ databases">
        <title>Complete Genome Sequence of Beggiatoa leptomitiformis D-401.</title>
        <authorList>
            <person name="Fomenkov A."/>
            <person name="Vincze T."/>
            <person name="Grabovich M."/>
            <person name="Anton B.P."/>
            <person name="Dubinina G."/>
            <person name="Orlova M."/>
            <person name="Belousova E."/>
            <person name="Roberts R.J."/>
        </authorList>
    </citation>
    <scope>NUCLEOTIDE SEQUENCE [LARGE SCALE GENOMIC DNA]</scope>
    <source>
        <strain evidence="12">D-401</strain>
    </source>
</reference>
<dbReference type="InterPro" id="IPR011538">
    <property type="entry name" value="Nuo51_FMN-bd"/>
</dbReference>
<dbReference type="GO" id="GO:0009055">
    <property type="term" value="F:electron transfer activity"/>
    <property type="evidence" value="ECO:0007669"/>
    <property type="project" value="InterPro"/>
</dbReference>
<evidence type="ECO:0000256" key="2">
    <source>
        <dbReference type="ARBA" id="ARBA00022485"/>
    </source>
</evidence>
<dbReference type="RefSeq" id="WP_062147591.1">
    <property type="nucleotide sequence ID" value="NZ_CP012373.2"/>
</dbReference>
<dbReference type="HAMAP" id="MF_00461">
    <property type="entry name" value="RsxC_RnfC"/>
    <property type="match status" value="1"/>
</dbReference>
<dbReference type="PROSITE" id="PS51379">
    <property type="entry name" value="4FE4S_FER_2"/>
    <property type="match status" value="2"/>
</dbReference>
<comment type="similarity">
    <text evidence="8">Belongs to the 4Fe4S bacterial-type ferredoxin family. RnfC subfamily.</text>
</comment>
<feature type="binding site" evidence="8">
    <location>
        <position position="379"/>
    </location>
    <ligand>
        <name>[4Fe-4S] cluster</name>
        <dbReference type="ChEBI" id="CHEBI:49883"/>
        <label>1</label>
    </ligand>
</feature>
<comment type="subcellular location">
    <subcellularLocation>
        <location evidence="8">Cell inner membrane</location>
        <topology evidence="8">Peripheral membrane protein</topology>
    </subcellularLocation>
</comment>
<dbReference type="KEGG" id="blep:AL038_00790"/>
<dbReference type="Proteomes" id="UP000234271">
    <property type="component" value="Chromosome"/>
</dbReference>
<keyword evidence="8" id="KW-0472">Membrane</keyword>
<keyword evidence="1 8" id="KW-0813">Transport</keyword>
<protein>
    <recommendedName>
        <fullName evidence="8">Ion-translocating oxidoreductase complex subunit C</fullName>
        <ecNumber evidence="8">7.-.-.-</ecNumber>
    </recommendedName>
    <alternativeName>
        <fullName evidence="8">Rnf electron transport complex subunit C</fullName>
    </alternativeName>
</protein>
<feature type="binding site" evidence="8">
    <location>
        <position position="373"/>
    </location>
    <ligand>
        <name>[4Fe-4S] cluster</name>
        <dbReference type="ChEBI" id="CHEBI:49883"/>
        <label>1</label>
    </ligand>
</feature>
<dbReference type="SUPFAM" id="SSF142019">
    <property type="entry name" value="Nqo1 FMN-binding domain-like"/>
    <property type="match status" value="1"/>
</dbReference>
<evidence type="ECO:0000256" key="8">
    <source>
        <dbReference type="HAMAP-Rule" id="MF_00461"/>
    </source>
</evidence>
<dbReference type="PANTHER" id="PTHR43034">
    <property type="entry name" value="ION-TRANSLOCATING OXIDOREDUCTASE COMPLEX SUBUNIT C"/>
    <property type="match status" value="1"/>
</dbReference>
<keyword evidence="12" id="KW-1185">Reference proteome</keyword>
<dbReference type="GO" id="GO:0046872">
    <property type="term" value="F:metal ion binding"/>
    <property type="evidence" value="ECO:0007669"/>
    <property type="project" value="UniProtKB-KW"/>
</dbReference>
<evidence type="ECO:0000313" key="11">
    <source>
        <dbReference type="EMBL" id="AUI68164.1"/>
    </source>
</evidence>
<keyword evidence="4 8" id="KW-0677">Repeat</keyword>
<dbReference type="GO" id="GO:0051539">
    <property type="term" value="F:4 iron, 4 sulfur cluster binding"/>
    <property type="evidence" value="ECO:0007669"/>
    <property type="project" value="UniProtKB-KW"/>
</dbReference>
<evidence type="ECO:0000256" key="5">
    <source>
        <dbReference type="ARBA" id="ARBA00022982"/>
    </source>
</evidence>
<sequence length="521" mass="56761">MITALWHFKGGIKTAGHKTLSSETPIVQATIPAYLILPLLQHIGIPTEPIVHVGERVLKGQIIGRCCQNDNYDAFFSAPIHASTSGTVVAIESRPVPHPSGLTAACVIIKTDGLDEAIAFHPLANYASIEPATVRRHIAQAGIVGLGGAGFPSHLKLKPQGVETLILNGAECEPYITCDDRLMREHPAEVIGGALILRHVLGGAKRCIIAIEDNKPIAFKTLQQAAQGTDIEVIQIPSLYPTGGERQLIKVLTNKEVERSQLPAHVGIVVHNVETARAIYQAVTYGKPLISRVITVTGNGVTTPQNIEVRFGTLMRDLLAQCHVKPDICRLIMGGSMMGFTLPSDELPIIKTTNCLIASCADDILQPELPMPCIRCGACANSCPVNLLPQQLYWHAKAKAFDKARELHLFDCIECGCCAYVCPSHIPLVDYYRYAKAEIREAEQAKHKADTARQRHEARLERLEREKAAKAAKHQQKKILPDKVETNTDNAQASKQAVIAAALERAKTKQATNTPNQDLPE</sequence>
<dbReference type="FunFam" id="3.30.70.20:FF:000044">
    <property type="entry name" value="Ion-translocating oxidoreductase complex subunit C"/>
    <property type="match status" value="1"/>
</dbReference>
<dbReference type="PROSITE" id="PS00198">
    <property type="entry name" value="4FE4S_FER_1"/>
    <property type="match status" value="1"/>
</dbReference>
<keyword evidence="6 8" id="KW-0408">Iron</keyword>
<keyword evidence="8" id="KW-1003">Cell membrane</keyword>
<dbReference type="InterPro" id="IPR017896">
    <property type="entry name" value="4Fe4S_Fe-S-bd"/>
</dbReference>
<dbReference type="OrthoDB" id="9767754at2"/>
<dbReference type="NCBIfam" id="NF003454">
    <property type="entry name" value="PRK05035.1"/>
    <property type="match status" value="1"/>
</dbReference>
<organism evidence="11 12">
    <name type="scientific">Beggiatoa leptomitoformis</name>
    <dbReference type="NCBI Taxonomy" id="288004"/>
    <lineage>
        <taxon>Bacteria</taxon>
        <taxon>Pseudomonadati</taxon>
        <taxon>Pseudomonadota</taxon>
        <taxon>Gammaproteobacteria</taxon>
        <taxon>Thiotrichales</taxon>
        <taxon>Thiotrichaceae</taxon>
        <taxon>Beggiatoa</taxon>
    </lineage>
</organism>
<dbReference type="Gene3D" id="3.30.70.20">
    <property type="match status" value="1"/>
</dbReference>
<dbReference type="GO" id="GO:0005886">
    <property type="term" value="C:plasma membrane"/>
    <property type="evidence" value="ECO:0007669"/>
    <property type="project" value="UniProtKB-SubCell"/>
</dbReference>
<dbReference type="InterPro" id="IPR037225">
    <property type="entry name" value="Nuo51_FMN-bd_sf"/>
</dbReference>
<dbReference type="InterPro" id="IPR010208">
    <property type="entry name" value="Ion_transpt_RnfC/RsxC"/>
</dbReference>
<dbReference type="EMBL" id="CP018889">
    <property type="protein sequence ID" value="AUI68164.1"/>
    <property type="molecule type" value="Genomic_DNA"/>
</dbReference>
<evidence type="ECO:0000256" key="6">
    <source>
        <dbReference type="ARBA" id="ARBA00023004"/>
    </source>
</evidence>
<evidence type="ECO:0000256" key="4">
    <source>
        <dbReference type="ARBA" id="ARBA00022737"/>
    </source>
</evidence>
<dbReference type="Pfam" id="PF12838">
    <property type="entry name" value="Fer4_7"/>
    <property type="match status" value="1"/>
</dbReference>
<dbReference type="InterPro" id="IPR017900">
    <property type="entry name" value="4Fe4S_Fe_S_CS"/>
</dbReference>
<feature type="region of interest" description="Disordered" evidence="9">
    <location>
        <begin position="465"/>
        <end position="492"/>
    </location>
</feature>
<dbReference type="STRING" id="288004.AL038_00790"/>
<dbReference type="SUPFAM" id="SSF46548">
    <property type="entry name" value="alpha-helical ferredoxin"/>
    <property type="match status" value="1"/>
</dbReference>
<comment type="cofactor">
    <cofactor evidence="8">
        <name>[4Fe-4S] cluster</name>
        <dbReference type="ChEBI" id="CHEBI:49883"/>
    </cofactor>
    <text evidence="8">Binds 2 [4Fe-4S] clusters per subunit.</text>
</comment>
<accession>A0A2N9YCL3</accession>
<evidence type="ECO:0000259" key="10">
    <source>
        <dbReference type="PROSITE" id="PS51379"/>
    </source>
</evidence>
<keyword evidence="8" id="KW-1278">Translocase</keyword>
<dbReference type="Gene3D" id="3.40.50.11540">
    <property type="entry name" value="NADH-ubiquinone oxidoreductase 51kDa subunit"/>
    <property type="match status" value="1"/>
</dbReference>
<dbReference type="NCBIfam" id="TIGR01945">
    <property type="entry name" value="rnfC"/>
    <property type="match status" value="1"/>
</dbReference>
<keyword evidence="8" id="KW-0997">Cell inner membrane</keyword>
<dbReference type="GO" id="GO:0022900">
    <property type="term" value="P:electron transport chain"/>
    <property type="evidence" value="ECO:0007669"/>
    <property type="project" value="UniProtKB-UniRule"/>
</dbReference>
<dbReference type="Pfam" id="PF01512">
    <property type="entry name" value="Complex1_51K"/>
    <property type="match status" value="1"/>
</dbReference>
<keyword evidence="7 8" id="KW-0411">Iron-sulfur</keyword>
<comment type="function">
    <text evidence="8">Part of a membrane-bound complex that couples electron transfer with translocation of ions across the membrane.</text>
</comment>
<feature type="binding site" evidence="8">
    <location>
        <position position="376"/>
    </location>
    <ligand>
        <name>[4Fe-4S] cluster</name>
        <dbReference type="ChEBI" id="CHEBI:49883"/>
        <label>1</label>
    </ligand>
</feature>
<proteinExistence type="inferred from homology"/>
<feature type="binding site" evidence="8">
    <location>
        <position position="418"/>
    </location>
    <ligand>
        <name>[4Fe-4S] cluster</name>
        <dbReference type="ChEBI" id="CHEBI:49883"/>
        <label>2</label>
    </ligand>
</feature>
<keyword evidence="3 8" id="KW-0479">Metal-binding</keyword>
<feature type="domain" description="4Fe-4S ferredoxin-type" evidence="10">
    <location>
        <begin position="403"/>
        <end position="432"/>
    </location>
</feature>